<protein>
    <recommendedName>
        <fullName evidence="9">Cell cycle checkpoint protein RAD1</fullName>
    </recommendedName>
</protein>
<dbReference type="PANTHER" id="PTHR10870:SF0">
    <property type="entry name" value="CELL CYCLE CHECKPOINT PROTEIN RAD1"/>
    <property type="match status" value="1"/>
</dbReference>
<comment type="caution">
    <text evidence="7">The sequence shown here is derived from an EMBL/GenBank/DDBJ whole genome shotgun (WGS) entry which is preliminary data.</text>
</comment>
<keyword evidence="5" id="KW-0539">Nucleus</keyword>
<evidence type="ECO:0000313" key="7">
    <source>
        <dbReference type="EMBL" id="KAJ8600423.1"/>
    </source>
</evidence>
<dbReference type="SUPFAM" id="SSF55979">
    <property type="entry name" value="DNA clamp"/>
    <property type="match status" value="1"/>
</dbReference>
<dbReference type="Pfam" id="PF02144">
    <property type="entry name" value="Rad1"/>
    <property type="match status" value="1"/>
</dbReference>
<dbReference type="InterPro" id="IPR003021">
    <property type="entry name" value="Rad1_Rec1_Rad17"/>
</dbReference>
<comment type="subcellular location">
    <subcellularLocation>
        <location evidence="1">Nucleus</location>
    </subcellularLocation>
</comment>
<reference evidence="7" key="1">
    <citation type="submission" date="2023-01" db="EMBL/GenBank/DDBJ databases">
        <title>Metagenome sequencing of chrysophaentin producing Chrysophaeum taylorii.</title>
        <authorList>
            <person name="Davison J."/>
            <person name="Bewley C."/>
        </authorList>
    </citation>
    <scope>NUCLEOTIDE SEQUENCE</scope>
    <source>
        <strain evidence="7">NIES-1699</strain>
    </source>
</reference>
<evidence type="ECO:0000256" key="6">
    <source>
        <dbReference type="SAM" id="MobiDB-lite"/>
    </source>
</evidence>
<proteinExistence type="inferred from homology"/>
<evidence type="ECO:0000313" key="8">
    <source>
        <dbReference type="Proteomes" id="UP001230188"/>
    </source>
</evidence>
<dbReference type="GO" id="GO:0030896">
    <property type="term" value="C:checkpoint clamp complex"/>
    <property type="evidence" value="ECO:0007669"/>
    <property type="project" value="TreeGrafter"/>
</dbReference>
<keyword evidence="8" id="KW-1185">Reference proteome</keyword>
<sequence>MSSSFAARFDEQCPAVGLLGCLVDAKRSEQAAHWVIDEDGLRVHVVGKSKSSFSTLNFPKAALGKYVCRGDLLTFSLDVASLVDCLQLFGTSPSEDRSITLTYEPSDAALKLMLEEQGVFTCCDVHVLDVVADLDSADDMRAAFSTSDEVSRVIADSATLRQVVAEFDDASGSSMIRVEISRGPPHFRLSAAGGIGAVEVDVPRAVFASFSAPPDPHVFSYHKDAFLRGMRALAYADQTSIAINERGMLKAQHMVPGAGADHVHVEYVCCSADLDAVYQQQQQDDNDEEEEEEDVSRRRRRRQRRGGPSISPTY</sequence>
<dbReference type="AlphaFoldDB" id="A0AAD7U9B5"/>
<evidence type="ECO:0000256" key="3">
    <source>
        <dbReference type="ARBA" id="ARBA00022763"/>
    </source>
</evidence>
<feature type="compositionally biased region" description="Acidic residues" evidence="6">
    <location>
        <begin position="284"/>
        <end position="294"/>
    </location>
</feature>
<dbReference type="Gene3D" id="3.70.10.10">
    <property type="match status" value="1"/>
</dbReference>
<accession>A0AAD7U9B5</accession>
<evidence type="ECO:0000256" key="2">
    <source>
        <dbReference type="ARBA" id="ARBA00010991"/>
    </source>
</evidence>
<name>A0AAD7U9B5_9STRA</name>
<dbReference type="GO" id="GO:0006281">
    <property type="term" value="P:DNA repair"/>
    <property type="evidence" value="ECO:0007669"/>
    <property type="project" value="UniProtKB-KW"/>
</dbReference>
<gene>
    <name evidence="7" type="ORF">CTAYLR_001474</name>
</gene>
<evidence type="ECO:0000256" key="4">
    <source>
        <dbReference type="ARBA" id="ARBA00023204"/>
    </source>
</evidence>
<comment type="similarity">
    <text evidence="2">Belongs to the rad1 family.</text>
</comment>
<dbReference type="PANTHER" id="PTHR10870">
    <property type="entry name" value="CELL CYCLE CHECKPOINT PROTEIN RAD1"/>
    <property type="match status" value="1"/>
</dbReference>
<dbReference type="EMBL" id="JAQMWT010000523">
    <property type="protein sequence ID" value="KAJ8600423.1"/>
    <property type="molecule type" value="Genomic_DNA"/>
</dbReference>
<dbReference type="GO" id="GO:0000077">
    <property type="term" value="P:DNA damage checkpoint signaling"/>
    <property type="evidence" value="ECO:0007669"/>
    <property type="project" value="InterPro"/>
</dbReference>
<keyword evidence="3" id="KW-0227">DNA damage</keyword>
<dbReference type="Proteomes" id="UP001230188">
    <property type="component" value="Unassembled WGS sequence"/>
</dbReference>
<organism evidence="7 8">
    <name type="scientific">Chrysophaeum taylorii</name>
    <dbReference type="NCBI Taxonomy" id="2483200"/>
    <lineage>
        <taxon>Eukaryota</taxon>
        <taxon>Sar</taxon>
        <taxon>Stramenopiles</taxon>
        <taxon>Ochrophyta</taxon>
        <taxon>Pelagophyceae</taxon>
        <taxon>Pelagomonadales</taxon>
        <taxon>Pelagomonadaceae</taxon>
        <taxon>Chrysophaeum</taxon>
    </lineage>
</organism>
<feature type="region of interest" description="Disordered" evidence="6">
    <location>
        <begin position="278"/>
        <end position="314"/>
    </location>
</feature>
<evidence type="ECO:0000256" key="1">
    <source>
        <dbReference type="ARBA" id="ARBA00004123"/>
    </source>
</evidence>
<keyword evidence="4" id="KW-0234">DNA repair</keyword>
<dbReference type="InterPro" id="IPR046938">
    <property type="entry name" value="DNA_clamp_sf"/>
</dbReference>
<evidence type="ECO:0000256" key="5">
    <source>
        <dbReference type="ARBA" id="ARBA00023242"/>
    </source>
</evidence>
<evidence type="ECO:0008006" key="9">
    <source>
        <dbReference type="Google" id="ProtNLM"/>
    </source>
</evidence>